<evidence type="ECO:0000313" key="2">
    <source>
        <dbReference type="Proteomes" id="UP000194841"/>
    </source>
</evidence>
<organism evidence="1 2">
    <name type="scientific">Pseudoalteromonas ulvae</name>
    <dbReference type="NCBI Taxonomy" id="107327"/>
    <lineage>
        <taxon>Bacteria</taxon>
        <taxon>Pseudomonadati</taxon>
        <taxon>Pseudomonadota</taxon>
        <taxon>Gammaproteobacteria</taxon>
        <taxon>Alteromonadales</taxon>
        <taxon>Pseudoalteromonadaceae</taxon>
        <taxon>Pseudoalteromonas</taxon>
    </lineage>
</organism>
<dbReference type="EMBL" id="MWPV01000005">
    <property type="protein sequence ID" value="OUL56656.1"/>
    <property type="molecule type" value="Genomic_DNA"/>
</dbReference>
<name>A0A244CMC1_PSEDV</name>
<dbReference type="Proteomes" id="UP000194841">
    <property type="component" value="Unassembled WGS sequence"/>
</dbReference>
<protein>
    <submittedName>
        <fullName evidence="1">DUF1579 domain-containing protein</fullName>
    </submittedName>
</protein>
<evidence type="ECO:0000313" key="1">
    <source>
        <dbReference type="EMBL" id="OUL56656.1"/>
    </source>
</evidence>
<sequence length="162" mass="18852">MLEDLEVSAPKDFDFIIGDWNVKHRRLKNLLNDCDEWVEFEGKSSTRKTMGGFGNLEDVYLQFPESSFRAVALRSYNAELNLWSIWWLDGRFPDVLDVPVVGRFTEGVGVFCADDVLNGVNIKVRFKWISLDPSKPRWEQAFSKDNGETWETNWTMEFSQSQ</sequence>
<dbReference type="AlphaFoldDB" id="A0A244CMC1"/>
<dbReference type="RefSeq" id="WP_176365203.1">
    <property type="nucleotide sequence ID" value="NZ_MWPV01000005.1"/>
</dbReference>
<reference evidence="1 2" key="1">
    <citation type="submission" date="2017-02" db="EMBL/GenBank/DDBJ databases">
        <title>Pseudoalteromonas ulvae TC14 Genome.</title>
        <authorList>
            <person name="Molmeret M."/>
        </authorList>
    </citation>
    <scope>NUCLEOTIDE SEQUENCE [LARGE SCALE GENOMIC DNA]</scope>
    <source>
        <strain evidence="1">TC14</strain>
    </source>
</reference>
<gene>
    <name evidence="1" type="ORF">B1199_14865</name>
</gene>
<proteinExistence type="predicted"/>
<accession>A0A244CMC1</accession>
<comment type="caution">
    <text evidence="1">The sequence shown here is derived from an EMBL/GenBank/DDBJ whole genome shotgun (WGS) entry which is preliminary data.</text>
</comment>
<keyword evidence="2" id="KW-1185">Reference proteome</keyword>